<reference evidence="1 2" key="1">
    <citation type="submission" date="2023-02" db="EMBL/GenBank/DDBJ databases">
        <title>Dictyobacter halimunensis sp. nov., a new member of the class Ktedonobacteria from forest soil in a geothermal area.</title>
        <authorList>
            <person name="Rachmania M.K."/>
            <person name="Ningsih F."/>
            <person name="Sakai Y."/>
            <person name="Yabe S."/>
            <person name="Yokota A."/>
            <person name="Sjamsuridzal W."/>
        </authorList>
    </citation>
    <scope>NUCLEOTIDE SEQUENCE [LARGE SCALE GENOMIC DNA]</scope>
    <source>
        <strain evidence="1 2">S3.2.2.5</strain>
    </source>
</reference>
<dbReference type="Proteomes" id="UP001344906">
    <property type="component" value="Unassembled WGS sequence"/>
</dbReference>
<gene>
    <name evidence="1" type="ORF">KDH_22100</name>
</gene>
<sequence length="110" mass="12463">MHEPDYYEKLILTTDAYNRKFPAGNDPFQIITRLCEESGELASAVNHFEASGVKHQKHGPPDKAALAKEVQDVIRSALTIARYYGVEQELKDAIDYSYQVKLREGFISES</sequence>
<evidence type="ECO:0000313" key="2">
    <source>
        <dbReference type="Proteomes" id="UP001344906"/>
    </source>
</evidence>
<protein>
    <recommendedName>
        <fullName evidence="3">NTP pyrophosphohydrolase MazG putative catalytic core domain-containing protein</fullName>
    </recommendedName>
</protein>
<dbReference type="RefSeq" id="WP_338249638.1">
    <property type="nucleotide sequence ID" value="NZ_BSRI01000001.1"/>
</dbReference>
<accession>A0ABQ6FM88</accession>
<name>A0ABQ6FM88_9CHLR</name>
<dbReference type="SUPFAM" id="SSF101386">
    <property type="entry name" value="all-alpha NTP pyrophosphatases"/>
    <property type="match status" value="1"/>
</dbReference>
<comment type="caution">
    <text evidence="1">The sequence shown here is derived from an EMBL/GenBank/DDBJ whole genome shotgun (WGS) entry which is preliminary data.</text>
</comment>
<dbReference type="Gene3D" id="1.10.287.1080">
    <property type="entry name" value="MazG-like"/>
    <property type="match status" value="1"/>
</dbReference>
<proteinExistence type="predicted"/>
<dbReference type="EMBL" id="BSRI01000001">
    <property type="protein sequence ID" value="GLV55363.1"/>
    <property type="molecule type" value="Genomic_DNA"/>
</dbReference>
<keyword evidence="2" id="KW-1185">Reference proteome</keyword>
<organism evidence="1 2">
    <name type="scientific">Dictyobacter halimunensis</name>
    <dbReference type="NCBI Taxonomy" id="3026934"/>
    <lineage>
        <taxon>Bacteria</taxon>
        <taxon>Bacillati</taxon>
        <taxon>Chloroflexota</taxon>
        <taxon>Ktedonobacteria</taxon>
        <taxon>Ktedonobacterales</taxon>
        <taxon>Dictyobacteraceae</taxon>
        <taxon>Dictyobacter</taxon>
    </lineage>
</organism>
<evidence type="ECO:0000313" key="1">
    <source>
        <dbReference type="EMBL" id="GLV55363.1"/>
    </source>
</evidence>
<evidence type="ECO:0008006" key="3">
    <source>
        <dbReference type="Google" id="ProtNLM"/>
    </source>
</evidence>